<feature type="signal peptide" evidence="1">
    <location>
        <begin position="1"/>
        <end position="17"/>
    </location>
</feature>
<proteinExistence type="predicted"/>
<protein>
    <submittedName>
        <fullName evidence="2">Carbohydrate-binding module family 13 protein</fullName>
    </submittedName>
</protein>
<dbReference type="AlphaFoldDB" id="A0A6A5W0F4"/>
<dbReference type="InterPro" id="IPR035992">
    <property type="entry name" value="Ricin_B-like_lectins"/>
</dbReference>
<evidence type="ECO:0000256" key="1">
    <source>
        <dbReference type="SAM" id="SignalP"/>
    </source>
</evidence>
<reference evidence="2" key="1">
    <citation type="journal article" date="2020" name="Stud. Mycol.">
        <title>101 Dothideomycetes genomes: a test case for predicting lifestyles and emergence of pathogens.</title>
        <authorList>
            <person name="Haridas S."/>
            <person name="Albert R."/>
            <person name="Binder M."/>
            <person name="Bloem J."/>
            <person name="Labutti K."/>
            <person name="Salamov A."/>
            <person name="Andreopoulos B."/>
            <person name="Baker S."/>
            <person name="Barry K."/>
            <person name="Bills G."/>
            <person name="Bluhm B."/>
            <person name="Cannon C."/>
            <person name="Castanera R."/>
            <person name="Culley D."/>
            <person name="Daum C."/>
            <person name="Ezra D."/>
            <person name="Gonzalez J."/>
            <person name="Henrissat B."/>
            <person name="Kuo A."/>
            <person name="Liang C."/>
            <person name="Lipzen A."/>
            <person name="Lutzoni F."/>
            <person name="Magnuson J."/>
            <person name="Mondo S."/>
            <person name="Nolan M."/>
            <person name="Ohm R."/>
            <person name="Pangilinan J."/>
            <person name="Park H.-J."/>
            <person name="Ramirez L."/>
            <person name="Alfaro M."/>
            <person name="Sun H."/>
            <person name="Tritt A."/>
            <person name="Yoshinaga Y."/>
            <person name="Zwiers L.-H."/>
            <person name="Turgeon B."/>
            <person name="Goodwin S."/>
            <person name="Spatafora J."/>
            <person name="Crous P."/>
            <person name="Grigoriev I."/>
        </authorList>
    </citation>
    <scope>NUCLEOTIDE SEQUENCE</scope>
    <source>
        <strain evidence="2">CBS 123094</strain>
    </source>
</reference>
<keyword evidence="3" id="KW-1185">Reference proteome</keyword>
<dbReference type="Gene3D" id="2.80.10.50">
    <property type="match status" value="1"/>
</dbReference>
<dbReference type="SUPFAM" id="SSF50370">
    <property type="entry name" value="Ricin B-like lectins"/>
    <property type="match status" value="1"/>
</dbReference>
<keyword evidence="1" id="KW-0732">Signal</keyword>
<dbReference type="PROSITE" id="PS50231">
    <property type="entry name" value="RICIN_B_LECTIN"/>
    <property type="match status" value="1"/>
</dbReference>
<organism evidence="2 3">
    <name type="scientific">Amniculicola lignicola CBS 123094</name>
    <dbReference type="NCBI Taxonomy" id="1392246"/>
    <lineage>
        <taxon>Eukaryota</taxon>
        <taxon>Fungi</taxon>
        <taxon>Dikarya</taxon>
        <taxon>Ascomycota</taxon>
        <taxon>Pezizomycotina</taxon>
        <taxon>Dothideomycetes</taxon>
        <taxon>Pleosporomycetidae</taxon>
        <taxon>Pleosporales</taxon>
        <taxon>Amniculicolaceae</taxon>
        <taxon>Amniculicola</taxon>
    </lineage>
</organism>
<dbReference type="OrthoDB" id="6770063at2759"/>
<dbReference type="CDD" id="cd00161">
    <property type="entry name" value="beta-trefoil_Ricin-like"/>
    <property type="match status" value="1"/>
</dbReference>
<gene>
    <name evidence="2" type="ORF">P154DRAFT_585875</name>
</gene>
<name>A0A6A5W0F4_9PLEO</name>
<feature type="chain" id="PRO_5025614244" evidence="1">
    <location>
        <begin position="18"/>
        <end position="170"/>
    </location>
</feature>
<evidence type="ECO:0000313" key="2">
    <source>
        <dbReference type="EMBL" id="KAF1994389.1"/>
    </source>
</evidence>
<evidence type="ECO:0000313" key="3">
    <source>
        <dbReference type="Proteomes" id="UP000799779"/>
    </source>
</evidence>
<dbReference type="Proteomes" id="UP000799779">
    <property type="component" value="Unassembled WGS sequence"/>
</dbReference>
<dbReference type="EMBL" id="ML977662">
    <property type="protein sequence ID" value="KAF1994389.1"/>
    <property type="molecule type" value="Genomic_DNA"/>
</dbReference>
<accession>A0A6A5W0F4</accession>
<sequence>MLAATLLALALAATGLAQVTVPEGYRKVYITSKQDTKFVIVPKTRTAGATLVVQTLTSKPDQVWYLQNNQTRIQLADTTLCMDAGVKTAWKDMANIYLRECADSEQQKWIVMADGRIKLEASTGTQQCIDLQYLRATQNNPVGLYNCAGLGNTGAADKGINWPLVNVTTV</sequence>